<accession>A0A9E7MQN3</accession>
<name>A0A9E7MQN3_9CAUD</name>
<gene>
    <name evidence="1" type="ORF">DOMOVOI_03010</name>
</gene>
<proteinExistence type="predicted"/>
<evidence type="ECO:0000313" key="2">
    <source>
        <dbReference type="Proteomes" id="UP001057221"/>
    </source>
</evidence>
<sequence length="40" mass="5196">MHLPDPWNASRFGPWITRNEAFRKTVTFDWAWFRRWFRRR</sequence>
<organism evidence="1 2">
    <name type="scientific">Brevundimonas phage vB_BpoS-Domovoi</name>
    <dbReference type="NCBI Taxonomy" id="2948598"/>
    <lineage>
        <taxon>Viruses</taxon>
        <taxon>Duplodnaviria</taxon>
        <taxon>Heunggongvirae</taxon>
        <taxon>Uroviricota</taxon>
        <taxon>Caudoviricetes</taxon>
        <taxon>Jeanschmidtviridae</taxon>
        <taxon>Marchewkavirus</taxon>
        <taxon>Marchewkavirus domovoi</taxon>
    </lineage>
</organism>
<evidence type="ECO:0000313" key="1">
    <source>
        <dbReference type="EMBL" id="USN14775.1"/>
    </source>
</evidence>
<keyword evidence="2" id="KW-1185">Reference proteome</keyword>
<protein>
    <submittedName>
        <fullName evidence="1">Uncharacterized protein</fullName>
    </submittedName>
</protein>
<dbReference type="Proteomes" id="UP001057221">
    <property type="component" value="Segment"/>
</dbReference>
<reference evidence="1 2" key="1">
    <citation type="submission" date="2022-05" db="EMBL/GenBank/DDBJ databases">
        <authorList>
            <person name="Friedrich I."/>
            <person name="Poehlein A."/>
            <person name="Schneider D."/>
            <person name="Hertel R."/>
            <person name="Daniel R."/>
        </authorList>
    </citation>
    <scope>NUCLEOTIDE SEQUENCE [LARGE SCALE GENOMIC DNA]</scope>
</reference>
<dbReference type="EMBL" id="ON529855">
    <property type="protein sequence ID" value="USN14775.1"/>
    <property type="molecule type" value="Genomic_DNA"/>
</dbReference>